<dbReference type="AlphaFoldDB" id="A0A0A3ZA77"/>
<name>A0A0A3ZA77_9GAMM</name>
<dbReference type="eggNOG" id="ENOG502ZP56">
    <property type="taxonomic scope" value="Bacteria"/>
</dbReference>
<dbReference type="STRING" id="371042.NG99_01265"/>
<reference evidence="1 2" key="1">
    <citation type="submission" date="2014-10" db="EMBL/GenBank/DDBJ databases">
        <title>Genome sequence of Erwinia typographi M043b.</title>
        <authorList>
            <person name="Chan K.-G."/>
            <person name="Tan W.-S."/>
        </authorList>
    </citation>
    <scope>NUCLEOTIDE SEQUENCE [LARGE SCALE GENOMIC DNA]</scope>
    <source>
        <strain evidence="1 2">M043b</strain>
    </source>
</reference>
<dbReference type="EMBL" id="JRUQ01000006">
    <property type="protein sequence ID" value="KGT95800.1"/>
    <property type="molecule type" value="Genomic_DNA"/>
</dbReference>
<sequence>MNLGQPYTSFKTDADVIAFSASDTFAIKKVTLSNVAIDLVPGTVIAADGSKLSDGTDSEFIISLDYVDAGVNKTFRAVDRMVIVNPDGLVFDNANRDAVIAMITADGNIRVTTQTHLSIPTT</sequence>
<evidence type="ECO:0000313" key="2">
    <source>
        <dbReference type="Proteomes" id="UP000030351"/>
    </source>
</evidence>
<proteinExistence type="predicted"/>
<protein>
    <submittedName>
        <fullName evidence="1">Uncharacterized protein</fullName>
    </submittedName>
</protein>
<organism evidence="1 2">
    <name type="scientific">Erwinia typographi</name>
    <dbReference type="NCBI Taxonomy" id="371042"/>
    <lineage>
        <taxon>Bacteria</taxon>
        <taxon>Pseudomonadati</taxon>
        <taxon>Pseudomonadota</taxon>
        <taxon>Gammaproteobacteria</taxon>
        <taxon>Enterobacterales</taxon>
        <taxon>Erwiniaceae</taxon>
        <taxon>Erwinia</taxon>
    </lineage>
</organism>
<accession>A0A0A3ZA77</accession>
<dbReference type="RefSeq" id="WP_034887559.1">
    <property type="nucleotide sequence ID" value="NZ_JRUQ01000006.1"/>
</dbReference>
<comment type="caution">
    <text evidence="1">The sequence shown here is derived from an EMBL/GenBank/DDBJ whole genome shotgun (WGS) entry which is preliminary data.</text>
</comment>
<dbReference type="Proteomes" id="UP000030351">
    <property type="component" value="Unassembled WGS sequence"/>
</dbReference>
<evidence type="ECO:0000313" key="1">
    <source>
        <dbReference type="EMBL" id="KGT95800.1"/>
    </source>
</evidence>
<keyword evidence="2" id="KW-1185">Reference proteome</keyword>
<gene>
    <name evidence="1" type="ORF">NG99_01265</name>
</gene>